<organism evidence="1">
    <name type="scientific">Tanacetum cinerariifolium</name>
    <name type="common">Dalmatian daisy</name>
    <name type="synonym">Chrysanthemum cinerariifolium</name>
    <dbReference type="NCBI Taxonomy" id="118510"/>
    <lineage>
        <taxon>Eukaryota</taxon>
        <taxon>Viridiplantae</taxon>
        <taxon>Streptophyta</taxon>
        <taxon>Embryophyta</taxon>
        <taxon>Tracheophyta</taxon>
        <taxon>Spermatophyta</taxon>
        <taxon>Magnoliopsida</taxon>
        <taxon>eudicotyledons</taxon>
        <taxon>Gunneridae</taxon>
        <taxon>Pentapetalae</taxon>
        <taxon>asterids</taxon>
        <taxon>campanulids</taxon>
        <taxon>Asterales</taxon>
        <taxon>Asteraceae</taxon>
        <taxon>Asteroideae</taxon>
        <taxon>Anthemideae</taxon>
        <taxon>Anthemidinae</taxon>
        <taxon>Tanacetum</taxon>
    </lineage>
</organism>
<evidence type="ECO:0000313" key="1">
    <source>
        <dbReference type="EMBL" id="GFB07516.1"/>
    </source>
</evidence>
<comment type="caution">
    <text evidence="1">The sequence shown here is derived from an EMBL/GenBank/DDBJ whole genome shotgun (WGS) entry which is preliminary data.</text>
</comment>
<dbReference type="EMBL" id="BKCJ010546630">
    <property type="protein sequence ID" value="GFB07516.1"/>
    <property type="molecule type" value="Genomic_DNA"/>
</dbReference>
<accession>A0A699KVC9</accession>
<name>A0A699KVC9_TANCI</name>
<proteinExistence type="predicted"/>
<reference evidence="1" key="1">
    <citation type="journal article" date="2019" name="Sci. Rep.">
        <title>Draft genome of Tanacetum cinerariifolium, the natural source of mosquito coil.</title>
        <authorList>
            <person name="Yamashiro T."/>
            <person name="Shiraishi A."/>
            <person name="Satake H."/>
            <person name="Nakayama K."/>
        </authorList>
    </citation>
    <scope>NUCLEOTIDE SEQUENCE</scope>
</reference>
<protein>
    <submittedName>
        <fullName evidence="1">Uncharacterized protein</fullName>
    </submittedName>
</protein>
<dbReference type="AlphaFoldDB" id="A0A699KVC9"/>
<sequence>MNNGKRPAKHDEHKAMLIVDGEGIDWTGHAKDVTEDYALMLLIPAIQSQTLRFAKVKRMHAVPPPMIGNYMPSKSDLGIDES</sequence>
<gene>
    <name evidence="1" type="ORF">Tci_679487</name>
</gene>